<dbReference type="Gene3D" id="3.40.50.2300">
    <property type="match status" value="1"/>
</dbReference>
<evidence type="ECO:0000313" key="2">
    <source>
        <dbReference type="Proteomes" id="UP000182476"/>
    </source>
</evidence>
<sequence length="79" mass="8917">MNMSDSAANRRILIIDDTASIHQDFRKFLRQEQGDEIPVASIENVLFGAARSERQTFEIDSAYQGREALNLVNTFCSPP</sequence>
<reference evidence="1 2" key="1">
    <citation type="submission" date="2016-10" db="EMBL/GenBank/DDBJ databases">
        <authorList>
            <person name="Varghese N."/>
            <person name="Submissions S."/>
        </authorList>
    </citation>
    <scope>NUCLEOTIDE SEQUENCE [LARGE SCALE GENOMIC DNA]</scope>
    <source>
        <strain evidence="1 2">LMG 21607</strain>
    </source>
</reference>
<organism evidence="1 2">
    <name type="scientific">Pseudomonas mandelii</name>
    <dbReference type="NCBI Taxonomy" id="75612"/>
    <lineage>
        <taxon>Bacteria</taxon>
        <taxon>Pseudomonadati</taxon>
        <taxon>Pseudomonadota</taxon>
        <taxon>Gammaproteobacteria</taxon>
        <taxon>Pseudomonadales</taxon>
        <taxon>Pseudomonadaceae</taxon>
        <taxon>Pseudomonas</taxon>
    </lineage>
</organism>
<gene>
    <name evidence="1" type="ORF">SAMN04489801_0970</name>
</gene>
<name>A0ABY0VDX6_9PSED</name>
<dbReference type="EMBL" id="LT629796">
    <property type="protein sequence ID" value="SDU12110.1"/>
    <property type="molecule type" value="Genomic_DNA"/>
</dbReference>
<protein>
    <recommendedName>
        <fullName evidence="3">Response regulatory domain-containing protein</fullName>
    </recommendedName>
</protein>
<keyword evidence="2" id="KW-1185">Reference proteome</keyword>
<evidence type="ECO:0000313" key="1">
    <source>
        <dbReference type="EMBL" id="SDU12110.1"/>
    </source>
</evidence>
<evidence type="ECO:0008006" key="3">
    <source>
        <dbReference type="Google" id="ProtNLM"/>
    </source>
</evidence>
<proteinExistence type="predicted"/>
<accession>A0ABY0VDX6</accession>
<dbReference type="Proteomes" id="UP000182476">
    <property type="component" value="Chromosome I"/>
</dbReference>